<accession>A0ABW4ID99</accession>
<reference evidence="3" key="1">
    <citation type="journal article" date="2019" name="Int. J. Syst. Evol. Microbiol.">
        <title>The Global Catalogue of Microorganisms (GCM) 10K type strain sequencing project: providing services to taxonomists for standard genome sequencing and annotation.</title>
        <authorList>
            <consortium name="The Broad Institute Genomics Platform"/>
            <consortium name="The Broad Institute Genome Sequencing Center for Infectious Disease"/>
            <person name="Wu L."/>
            <person name="Ma J."/>
        </authorList>
    </citation>
    <scope>NUCLEOTIDE SEQUENCE [LARGE SCALE GENOMIC DNA]</scope>
    <source>
        <strain evidence="3">CCUG 53762</strain>
    </source>
</reference>
<dbReference type="Proteomes" id="UP001597118">
    <property type="component" value="Unassembled WGS sequence"/>
</dbReference>
<comment type="caution">
    <text evidence="2">The sequence shown here is derived from an EMBL/GenBank/DDBJ whole genome shotgun (WGS) entry which is preliminary data.</text>
</comment>
<dbReference type="PROSITE" id="PS51186">
    <property type="entry name" value="GNAT"/>
    <property type="match status" value="1"/>
</dbReference>
<organism evidence="2 3">
    <name type="scientific">Pseudopedobacter beijingensis</name>
    <dbReference type="NCBI Taxonomy" id="1207056"/>
    <lineage>
        <taxon>Bacteria</taxon>
        <taxon>Pseudomonadati</taxon>
        <taxon>Bacteroidota</taxon>
        <taxon>Sphingobacteriia</taxon>
        <taxon>Sphingobacteriales</taxon>
        <taxon>Sphingobacteriaceae</taxon>
        <taxon>Pseudopedobacter</taxon>
    </lineage>
</organism>
<dbReference type="InterPro" id="IPR016181">
    <property type="entry name" value="Acyl_CoA_acyltransferase"/>
</dbReference>
<keyword evidence="3" id="KW-1185">Reference proteome</keyword>
<dbReference type="GO" id="GO:0016746">
    <property type="term" value="F:acyltransferase activity"/>
    <property type="evidence" value="ECO:0007669"/>
    <property type="project" value="UniProtKB-KW"/>
</dbReference>
<feature type="domain" description="N-acetyltransferase" evidence="1">
    <location>
        <begin position="2"/>
        <end position="158"/>
    </location>
</feature>
<protein>
    <submittedName>
        <fullName evidence="2">GNAT family N-acetyltransferase</fullName>
        <ecNumber evidence="2">2.3.1.-</ecNumber>
    </submittedName>
</protein>
<dbReference type="CDD" id="cd04301">
    <property type="entry name" value="NAT_SF"/>
    <property type="match status" value="1"/>
</dbReference>
<dbReference type="SUPFAM" id="SSF55729">
    <property type="entry name" value="Acyl-CoA N-acyltransferases (Nat)"/>
    <property type="match status" value="1"/>
</dbReference>
<dbReference type="Gene3D" id="3.40.630.30">
    <property type="match status" value="1"/>
</dbReference>
<sequence length="158" mass="18061">MITIAAYQPQYFNALTAYRLEGEQSEYSRIPYEVLNDPYMMENKQRFQYCILVDEEPAGLFCLDFTEDRFDYTSNSHAVLLRSLSVNPAFQGKGVAKAAMLQLPALVKQDFPGTTEIVFGVNQQNTGAYRLYLKTGYLDSGKEYNGIKGPQYVMYKRV</sequence>
<dbReference type="EMBL" id="JBHUDG010000019">
    <property type="protein sequence ID" value="MFD1630703.1"/>
    <property type="molecule type" value="Genomic_DNA"/>
</dbReference>
<dbReference type="RefSeq" id="WP_379663079.1">
    <property type="nucleotide sequence ID" value="NZ_JBHUDG010000019.1"/>
</dbReference>
<gene>
    <name evidence="2" type="ORF">ACFSAH_12500</name>
</gene>
<dbReference type="InterPro" id="IPR000182">
    <property type="entry name" value="GNAT_dom"/>
</dbReference>
<evidence type="ECO:0000259" key="1">
    <source>
        <dbReference type="PROSITE" id="PS51186"/>
    </source>
</evidence>
<dbReference type="EC" id="2.3.1.-" evidence="2"/>
<evidence type="ECO:0000313" key="3">
    <source>
        <dbReference type="Proteomes" id="UP001597118"/>
    </source>
</evidence>
<dbReference type="Pfam" id="PF00583">
    <property type="entry name" value="Acetyltransf_1"/>
    <property type="match status" value="1"/>
</dbReference>
<name>A0ABW4ID99_9SPHI</name>
<keyword evidence="2" id="KW-0012">Acyltransferase</keyword>
<proteinExistence type="predicted"/>
<evidence type="ECO:0000313" key="2">
    <source>
        <dbReference type="EMBL" id="MFD1630703.1"/>
    </source>
</evidence>
<keyword evidence="2" id="KW-0808">Transferase</keyword>